<evidence type="ECO:0000313" key="3">
    <source>
        <dbReference type="EMBL" id="SFV62242.1"/>
    </source>
</evidence>
<dbReference type="Pfam" id="PF13531">
    <property type="entry name" value="SBP_bac_11"/>
    <property type="match status" value="1"/>
</dbReference>
<dbReference type="PANTHER" id="PTHR30632:SF14">
    <property type="entry name" value="TUNGSTATE_MOLYBDATE_CHROMATE-BINDING PROTEIN MODA"/>
    <property type="match status" value="1"/>
</dbReference>
<accession>A0A1W1C937</accession>
<evidence type="ECO:0000256" key="2">
    <source>
        <dbReference type="ARBA" id="ARBA00022729"/>
    </source>
</evidence>
<dbReference type="InterPro" id="IPR005950">
    <property type="entry name" value="ModA"/>
</dbReference>
<keyword evidence="1" id="KW-0479">Metal-binding</keyword>
<dbReference type="GO" id="GO:0046872">
    <property type="term" value="F:metal ion binding"/>
    <property type="evidence" value="ECO:0007669"/>
    <property type="project" value="UniProtKB-KW"/>
</dbReference>
<keyword evidence="2" id="KW-0732">Signal</keyword>
<dbReference type="InterPro" id="IPR050682">
    <property type="entry name" value="ModA/WtpA"/>
</dbReference>
<dbReference type="GO" id="GO:0015689">
    <property type="term" value="P:molybdate ion transport"/>
    <property type="evidence" value="ECO:0007669"/>
    <property type="project" value="InterPro"/>
</dbReference>
<dbReference type="Gene3D" id="3.40.190.10">
    <property type="entry name" value="Periplasmic binding protein-like II"/>
    <property type="match status" value="2"/>
</dbReference>
<dbReference type="PANTHER" id="PTHR30632">
    <property type="entry name" value="MOLYBDATE-BINDING PERIPLASMIC PROTEIN"/>
    <property type="match status" value="1"/>
</dbReference>
<name>A0A1W1C937_9ZZZZ</name>
<dbReference type="PIRSF" id="PIRSF004846">
    <property type="entry name" value="ModA"/>
    <property type="match status" value="1"/>
</dbReference>
<dbReference type="GO" id="GO:0030973">
    <property type="term" value="F:molybdate ion binding"/>
    <property type="evidence" value="ECO:0007669"/>
    <property type="project" value="InterPro"/>
</dbReference>
<gene>
    <name evidence="3" type="ORF">MNB_SM-5-867</name>
</gene>
<dbReference type="InterPro" id="IPR044084">
    <property type="entry name" value="AvModA-like_subst-bd"/>
</dbReference>
<proteinExistence type="predicted"/>
<dbReference type="SUPFAM" id="SSF53850">
    <property type="entry name" value="Periplasmic binding protein-like II"/>
    <property type="match status" value="1"/>
</dbReference>
<evidence type="ECO:0000256" key="1">
    <source>
        <dbReference type="ARBA" id="ARBA00022723"/>
    </source>
</evidence>
<reference evidence="3" key="1">
    <citation type="submission" date="2016-10" db="EMBL/GenBank/DDBJ databases">
        <authorList>
            <person name="de Groot N.N."/>
        </authorList>
    </citation>
    <scope>NUCLEOTIDE SEQUENCE</scope>
</reference>
<organism evidence="3">
    <name type="scientific">hydrothermal vent metagenome</name>
    <dbReference type="NCBI Taxonomy" id="652676"/>
    <lineage>
        <taxon>unclassified sequences</taxon>
        <taxon>metagenomes</taxon>
        <taxon>ecological metagenomes</taxon>
    </lineage>
</organism>
<dbReference type="CDD" id="cd13539">
    <property type="entry name" value="PBP2_AvModA"/>
    <property type="match status" value="1"/>
</dbReference>
<dbReference type="NCBIfam" id="TIGR01256">
    <property type="entry name" value="modA"/>
    <property type="match status" value="1"/>
</dbReference>
<dbReference type="AlphaFoldDB" id="A0A1W1C937"/>
<protein>
    <submittedName>
        <fullName evidence="3">Molybdenum ABC transporter, periplasmic molybdenum-binding protein ModA (TC 3.A.1.8.1)</fullName>
    </submittedName>
</protein>
<sequence length="248" mass="27551">MKKLFALLLLSFSLLHAGVINVALAANVSYAIDDLKAAFAKKYPDTRVEITLGGSGKLTAQINNGAPYDILMSANMKYPEAIYNNGLGVTKPHIYAQGSLAIFSVRKRDFTQGIKIVSDTKIRRIAIANPNTAPYGKATIEALKNAKLYEKFKTKFVYAESISQAVAYSVTATDLGFIAKSSLYSEKMQRFKRGINWIEVDPKLYTPINQGIIILKHAKKNSEAKAFYDFILSQKAKDIFLKYGYLVQ</sequence>
<dbReference type="EMBL" id="FPHH01000064">
    <property type="protein sequence ID" value="SFV62242.1"/>
    <property type="molecule type" value="Genomic_DNA"/>
</dbReference>